<keyword evidence="2" id="KW-1185">Reference proteome</keyword>
<evidence type="ECO:0000313" key="2">
    <source>
        <dbReference type="Proteomes" id="UP001054945"/>
    </source>
</evidence>
<comment type="caution">
    <text evidence="1">The sequence shown here is derived from an EMBL/GenBank/DDBJ whole genome shotgun (WGS) entry which is preliminary data.</text>
</comment>
<sequence>MEPTHTSRKKKRTFTEKLTGMSPTDALNNFFIDISVLSRNKICEYVSKVTNNDTIIGLKGEHLIVSNLNLKDLEIDLILGADVEGFIVKDSDTDQTETVSGTDFVVYGPLRVIISGRSVQVLQRLLVLITSKDILALW</sequence>
<dbReference type="EMBL" id="BPLR01009338">
    <property type="protein sequence ID" value="GIY31180.1"/>
    <property type="molecule type" value="Genomic_DNA"/>
</dbReference>
<accession>A0AAV4SBY7</accession>
<evidence type="ECO:0000313" key="1">
    <source>
        <dbReference type="EMBL" id="GIY31180.1"/>
    </source>
</evidence>
<proteinExistence type="predicted"/>
<dbReference type="Proteomes" id="UP001054945">
    <property type="component" value="Unassembled WGS sequence"/>
</dbReference>
<gene>
    <name evidence="1" type="ORF">CEXT_91971</name>
</gene>
<reference evidence="1 2" key="1">
    <citation type="submission" date="2021-06" db="EMBL/GenBank/DDBJ databases">
        <title>Caerostris extrusa draft genome.</title>
        <authorList>
            <person name="Kono N."/>
            <person name="Arakawa K."/>
        </authorList>
    </citation>
    <scope>NUCLEOTIDE SEQUENCE [LARGE SCALE GENOMIC DNA]</scope>
</reference>
<dbReference type="AlphaFoldDB" id="A0AAV4SBY7"/>
<name>A0AAV4SBY7_CAEEX</name>
<organism evidence="1 2">
    <name type="scientific">Caerostris extrusa</name>
    <name type="common">Bark spider</name>
    <name type="synonym">Caerostris bankana</name>
    <dbReference type="NCBI Taxonomy" id="172846"/>
    <lineage>
        <taxon>Eukaryota</taxon>
        <taxon>Metazoa</taxon>
        <taxon>Ecdysozoa</taxon>
        <taxon>Arthropoda</taxon>
        <taxon>Chelicerata</taxon>
        <taxon>Arachnida</taxon>
        <taxon>Araneae</taxon>
        <taxon>Araneomorphae</taxon>
        <taxon>Entelegynae</taxon>
        <taxon>Araneoidea</taxon>
        <taxon>Araneidae</taxon>
        <taxon>Caerostris</taxon>
    </lineage>
</organism>
<protein>
    <submittedName>
        <fullName evidence="1">Uncharacterized protein</fullName>
    </submittedName>
</protein>